<keyword evidence="1" id="KW-0472">Membrane</keyword>
<name>A0ABV2AJ09_9EUKA</name>
<sequence length="173" mass="20344">MTSLSRARWYAFNDFTIRHGTKIPKHFTIKTSADVFTDPKLKKLPLHMKLYYMFPKPFMFEMAYRVENPAQSLDVLKKQILMARLEYWYRKMASVPYVFNAAVIELKYLLGVLRDPLKMNGMHLQWLLALAVHCFGFFLFGEMVGRFKIGGYGVVSTDWFSSEEGFRFSPVVW</sequence>
<dbReference type="EMBL" id="JBDODL010000360">
    <property type="protein sequence ID" value="MES1919666.1"/>
    <property type="molecule type" value="Genomic_DNA"/>
</dbReference>
<feature type="transmembrane region" description="Helical" evidence="1">
    <location>
        <begin position="92"/>
        <end position="110"/>
    </location>
</feature>
<proteinExistence type="predicted"/>
<keyword evidence="1" id="KW-0812">Transmembrane</keyword>
<organism evidence="2 3">
    <name type="scientific">Bonamia ostreae</name>
    <dbReference type="NCBI Taxonomy" id="126728"/>
    <lineage>
        <taxon>Eukaryota</taxon>
        <taxon>Sar</taxon>
        <taxon>Rhizaria</taxon>
        <taxon>Endomyxa</taxon>
        <taxon>Ascetosporea</taxon>
        <taxon>Haplosporida</taxon>
        <taxon>Bonamia</taxon>
    </lineage>
</organism>
<protein>
    <submittedName>
        <fullName evidence="2">Uncharacterized protein</fullName>
    </submittedName>
</protein>
<evidence type="ECO:0000256" key="1">
    <source>
        <dbReference type="SAM" id="Phobius"/>
    </source>
</evidence>
<keyword evidence="3" id="KW-1185">Reference proteome</keyword>
<comment type="caution">
    <text evidence="2">The sequence shown here is derived from an EMBL/GenBank/DDBJ whole genome shotgun (WGS) entry which is preliminary data.</text>
</comment>
<dbReference type="Proteomes" id="UP001439008">
    <property type="component" value="Unassembled WGS sequence"/>
</dbReference>
<keyword evidence="1" id="KW-1133">Transmembrane helix</keyword>
<accession>A0ABV2AJ09</accession>
<evidence type="ECO:0000313" key="2">
    <source>
        <dbReference type="EMBL" id="MES1919666.1"/>
    </source>
</evidence>
<feature type="transmembrane region" description="Helical" evidence="1">
    <location>
        <begin position="122"/>
        <end position="140"/>
    </location>
</feature>
<evidence type="ECO:0000313" key="3">
    <source>
        <dbReference type="Proteomes" id="UP001439008"/>
    </source>
</evidence>
<reference evidence="2 3" key="1">
    <citation type="journal article" date="2024" name="BMC Biol.">
        <title>Comparative genomics of Ascetosporea gives new insight into the evolutionary basis for animal parasitism in Rhizaria.</title>
        <authorList>
            <person name="Hiltunen Thoren M."/>
            <person name="Onut-Brannstrom I."/>
            <person name="Alfjorden A."/>
            <person name="Peckova H."/>
            <person name="Swords F."/>
            <person name="Hooper C."/>
            <person name="Holzer A.S."/>
            <person name="Bass D."/>
            <person name="Burki F."/>
        </authorList>
    </citation>
    <scope>NUCLEOTIDE SEQUENCE [LARGE SCALE GENOMIC DNA]</scope>
    <source>
        <strain evidence="2">20-A016</strain>
    </source>
</reference>
<gene>
    <name evidence="2" type="ORF">MHBO_001457</name>
</gene>